<accession>A0AAE3EIP9</accession>
<dbReference type="PANTHER" id="PTHR46233:SF3">
    <property type="entry name" value="HYDROXYACYLGLUTATHIONE HYDROLASE GLOC"/>
    <property type="match status" value="1"/>
</dbReference>
<dbReference type="Gene3D" id="3.60.15.10">
    <property type="entry name" value="Ribonuclease Z/Hydroxyacylglutathione hydrolase-like"/>
    <property type="match status" value="1"/>
</dbReference>
<organism evidence="6 7">
    <name type="scientific">Teretinema zuelzerae</name>
    <dbReference type="NCBI Taxonomy" id="156"/>
    <lineage>
        <taxon>Bacteria</taxon>
        <taxon>Pseudomonadati</taxon>
        <taxon>Spirochaetota</taxon>
        <taxon>Spirochaetia</taxon>
        <taxon>Spirochaetales</taxon>
        <taxon>Treponemataceae</taxon>
        <taxon>Teretinema</taxon>
    </lineage>
</organism>
<dbReference type="AlphaFoldDB" id="A0AAE3EIP9"/>
<evidence type="ECO:0000259" key="5">
    <source>
        <dbReference type="SMART" id="SM00849"/>
    </source>
</evidence>
<protein>
    <submittedName>
        <fullName evidence="6">MBL fold metallo-hydrolase</fullName>
    </submittedName>
</protein>
<feature type="domain" description="Metallo-beta-lactamase" evidence="5">
    <location>
        <begin position="16"/>
        <end position="209"/>
    </location>
</feature>
<dbReference type="PANTHER" id="PTHR46233">
    <property type="entry name" value="HYDROXYACYLGLUTATHIONE HYDROLASE GLOC"/>
    <property type="match status" value="1"/>
</dbReference>
<gene>
    <name evidence="6" type="ORF">K7J14_12165</name>
</gene>
<dbReference type="Proteomes" id="UP001198163">
    <property type="component" value="Unassembled WGS sequence"/>
</dbReference>
<evidence type="ECO:0000256" key="1">
    <source>
        <dbReference type="ARBA" id="ARBA00001947"/>
    </source>
</evidence>
<keyword evidence="7" id="KW-1185">Reference proteome</keyword>
<dbReference type="RefSeq" id="WP_230756641.1">
    <property type="nucleotide sequence ID" value="NZ_JAINWA010000003.1"/>
</dbReference>
<keyword evidence="2" id="KW-0479">Metal-binding</keyword>
<dbReference type="GO" id="GO:0046872">
    <property type="term" value="F:metal ion binding"/>
    <property type="evidence" value="ECO:0007669"/>
    <property type="project" value="UniProtKB-KW"/>
</dbReference>
<dbReference type="InterPro" id="IPR001279">
    <property type="entry name" value="Metallo-B-lactamas"/>
</dbReference>
<sequence length="220" mass="23475">MNAVTSVSREVVGPLGVNAWFIDCGSGRAVVVDPGGDADSIISHLSALNAEPSVFFLTHGHFDHLSALPALKRRWPGVPVAIHPADSEWLGPGAHERHRAFFEALGCGWMVARYGGDLPAPDILLSEGEALPGDLVPGMSGWKVLHTPGHSPGSVCLYNEEFSILVSGDTLFRRGYGRTDGPGGSMDSLSRSLERLFSLPASTRVLPGHGEETLVRDEKM</sequence>
<reference evidence="6" key="1">
    <citation type="submission" date="2021-08" db="EMBL/GenBank/DDBJ databases">
        <title>Comparative analyses of Brucepasteria parasyntrophica and Teretinema zuelzerae.</title>
        <authorList>
            <person name="Song Y."/>
            <person name="Brune A."/>
        </authorList>
    </citation>
    <scope>NUCLEOTIDE SEQUENCE</scope>
    <source>
        <strain evidence="6">DSM 1903</strain>
    </source>
</reference>
<dbReference type="InterPro" id="IPR051453">
    <property type="entry name" value="MBL_Glyoxalase_II"/>
</dbReference>
<keyword evidence="4" id="KW-0862">Zinc</keyword>
<dbReference type="Pfam" id="PF00753">
    <property type="entry name" value="Lactamase_B"/>
    <property type="match status" value="1"/>
</dbReference>
<comment type="caution">
    <text evidence="6">The sequence shown here is derived from an EMBL/GenBank/DDBJ whole genome shotgun (WGS) entry which is preliminary data.</text>
</comment>
<evidence type="ECO:0000256" key="2">
    <source>
        <dbReference type="ARBA" id="ARBA00022723"/>
    </source>
</evidence>
<comment type="cofactor">
    <cofactor evidence="1">
        <name>Zn(2+)</name>
        <dbReference type="ChEBI" id="CHEBI:29105"/>
    </cofactor>
</comment>
<dbReference type="SUPFAM" id="SSF56281">
    <property type="entry name" value="Metallo-hydrolase/oxidoreductase"/>
    <property type="match status" value="1"/>
</dbReference>
<dbReference type="CDD" id="cd06262">
    <property type="entry name" value="metallo-hydrolase-like_MBL-fold"/>
    <property type="match status" value="1"/>
</dbReference>
<dbReference type="SMART" id="SM00849">
    <property type="entry name" value="Lactamase_B"/>
    <property type="match status" value="1"/>
</dbReference>
<evidence type="ECO:0000256" key="4">
    <source>
        <dbReference type="ARBA" id="ARBA00022833"/>
    </source>
</evidence>
<dbReference type="InterPro" id="IPR036866">
    <property type="entry name" value="RibonucZ/Hydroxyglut_hydro"/>
</dbReference>
<evidence type="ECO:0000313" key="7">
    <source>
        <dbReference type="Proteomes" id="UP001198163"/>
    </source>
</evidence>
<dbReference type="GO" id="GO:0016787">
    <property type="term" value="F:hydrolase activity"/>
    <property type="evidence" value="ECO:0007669"/>
    <property type="project" value="UniProtKB-KW"/>
</dbReference>
<name>A0AAE3EIP9_9SPIR</name>
<evidence type="ECO:0000313" key="6">
    <source>
        <dbReference type="EMBL" id="MCD1655449.1"/>
    </source>
</evidence>
<dbReference type="EMBL" id="JAINWA010000003">
    <property type="protein sequence ID" value="MCD1655449.1"/>
    <property type="molecule type" value="Genomic_DNA"/>
</dbReference>
<keyword evidence="3" id="KW-0378">Hydrolase</keyword>
<proteinExistence type="predicted"/>
<evidence type="ECO:0000256" key="3">
    <source>
        <dbReference type="ARBA" id="ARBA00022801"/>
    </source>
</evidence>